<proteinExistence type="predicted"/>
<dbReference type="Gene3D" id="3.30.160.670">
    <property type="match status" value="1"/>
</dbReference>
<accession>A0A3B0U5Z9</accession>
<dbReference type="AlphaFoldDB" id="A0A3B0U5Z9"/>
<dbReference type="Pfam" id="PF13590">
    <property type="entry name" value="DUF4136"/>
    <property type="match status" value="1"/>
</dbReference>
<sequence>MRLSIFISLILILNSCATSRVASFYVVDENQIDFETFSFYAREQQDLNRQKAELDSLIEKAITQKLINKGYVKTYPSNIYVSYKIMSDKTFKTHTQGNYNPVVPNFNNMPYDNFIYITEHKEGILIIEFYNENDKLLWQGSKSFKVRKSINTQELLISYAKEITASFKPNL</sequence>
<evidence type="ECO:0000259" key="1">
    <source>
        <dbReference type="Pfam" id="PF13590"/>
    </source>
</evidence>
<organism evidence="2">
    <name type="scientific">hydrothermal vent metagenome</name>
    <dbReference type="NCBI Taxonomy" id="652676"/>
    <lineage>
        <taxon>unclassified sequences</taxon>
        <taxon>metagenomes</taxon>
        <taxon>ecological metagenomes</taxon>
    </lineage>
</organism>
<evidence type="ECO:0000313" key="2">
    <source>
        <dbReference type="EMBL" id="VAW26345.1"/>
    </source>
</evidence>
<dbReference type="InterPro" id="IPR025411">
    <property type="entry name" value="DUF4136"/>
</dbReference>
<protein>
    <recommendedName>
        <fullName evidence="1">DUF4136 domain-containing protein</fullName>
    </recommendedName>
</protein>
<feature type="domain" description="DUF4136" evidence="1">
    <location>
        <begin position="33"/>
        <end position="160"/>
    </location>
</feature>
<reference evidence="2" key="1">
    <citation type="submission" date="2018-06" db="EMBL/GenBank/DDBJ databases">
        <authorList>
            <person name="Zhirakovskaya E."/>
        </authorList>
    </citation>
    <scope>NUCLEOTIDE SEQUENCE</scope>
</reference>
<name>A0A3B0U5Z9_9ZZZZ</name>
<gene>
    <name evidence="2" type="ORF">MNBD_BACTEROID06-927</name>
</gene>
<dbReference type="EMBL" id="UOES01000087">
    <property type="protein sequence ID" value="VAW26345.1"/>
    <property type="molecule type" value="Genomic_DNA"/>
</dbReference>